<dbReference type="InterPro" id="IPR006626">
    <property type="entry name" value="PbH1"/>
</dbReference>
<evidence type="ECO:0000313" key="1">
    <source>
        <dbReference type="EMBL" id="AWX46273.1"/>
    </source>
</evidence>
<dbReference type="SUPFAM" id="SSF51126">
    <property type="entry name" value="Pectin lyase-like"/>
    <property type="match status" value="1"/>
</dbReference>
<accession>A0A2Z4LX31</accession>
<gene>
    <name evidence="1" type="ORF">HME9304_03305</name>
</gene>
<protein>
    <submittedName>
        <fullName evidence="1">Uncharacterized protein</fullName>
    </submittedName>
</protein>
<sequence>MAGPNIFIPTSASDFTSPDPANANKIWEIQSPINLTGASVTLPTSVYLKDMGGGLTNGTITLEGNSSVDSSILNYELNWGAATEGKLTSPLYFFIKDKWGIDENILSPAWNHVIGRDIANTNKERFKKSIEDGHRLGGNEMVVDDLDVYFYTADPLKPIEQNNIVLSERSIEIPSGFTLRNNTSNVHYRLYPDFSYGKHLFSINQTKGSSIIGGNFYGTRLTHRYKIFKHITNLPDPGTTQIEIAYELAENPTLTTVTITDATDEAQIAQDIVNHFNNNVVGYTAQLEPTFNYVSNTIFSIDNGQTGVQFDWNESNGDTSGIDFFGGLSDHSGEFGIYAVGAEGFVINGRGGIVRDMHGDGIIVTASGFVLGVGGTQARNGEIKNVTVDNCRRINVSILSGENIDIHNITNLNAGQHDGINLGTSPATAFNFEAFRQRDQTTGVISNGNFSRNCTIRNCTIIDARLGGIEAFNTLGLSAHGNTSNSTFVAPLSENVRFYNNIFDARLGNDASQIAFRQDVRSDTFSTTVRLNDNANFSNNIIYGDGTENFIGARIEGWGLTLEGNKFYNLGIAIKATGALMNAKLNFNHIETYTEYNIGIGIEMLSINVENLEIKGNTIKVPEQAIQLNNLNSSIQTGFHRDRLDLELSDNFIESTGGTFPYFRLVSSIVLFNNVFYNRVVFNNSSSDLIINHNDFKEGLQIGGTGGGMVNLQMFENDIRSSDTNAAFDFESRTLSENNFIGSNRFYQPLGTSAMLFDGSGSHENYKLFDNRLVVKGPSVNLIDGTLINSFIFNNIDIETGTNAQTISGTGNNIVDYGGGSGTTNLSNTTSPTGVAIESSSGTNTTIPIADETNAGLLSPLDKTKLNDITISNPIDFDANQVTLSTLSLFTTLQTGTGTAIPVLYAGYIGNALSANSSTSYTISQSDIGGWAKIRINSVSQPIVTGATLIDGAAFNPSIDMYLVIRSNGNRSEYYFMPY</sequence>
<reference evidence="1 2" key="1">
    <citation type="submission" date="2018-06" db="EMBL/GenBank/DDBJ databases">
        <title>Spongiibacterium sp. HME9304 Genome sequencing and assembly.</title>
        <authorList>
            <person name="Kang H."/>
            <person name="Kim H."/>
            <person name="Joh K."/>
        </authorList>
    </citation>
    <scope>NUCLEOTIDE SEQUENCE [LARGE SCALE GENOMIC DNA]</scope>
    <source>
        <strain evidence="1 2">HME9304</strain>
    </source>
</reference>
<name>A0A2Z4LX31_9FLAO</name>
<dbReference type="OrthoDB" id="253409at2"/>
<dbReference type="SMART" id="SM00710">
    <property type="entry name" value="PbH1"/>
    <property type="match status" value="6"/>
</dbReference>
<dbReference type="Gene3D" id="2.160.20.10">
    <property type="entry name" value="Single-stranded right-handed beta-helix, Pectin lyase-like"/>
    <property type="match status" value="1"/>
</dbReference>
<dbReference type="KEGG" id="spon:HME9304_03305"/>
<organism evidence="1 2">
    <name type="scientific">Flagellimonas maritima</name>
    <dbReference type="NCBI Taxonomy" id="1383885"/>
    <lineage>
        <taxon>Bacteria</taxon>
        <taxon>Pseudomonadati</taxon>
        <taxon>Bacteroidota</taxon>
        <taxon>Flavobacteriia</taxon>
        <taxon>Flavobacteriales</taxon>
        <taxon>Flavobacteriaceae</taxon>
        <taxon>Flagellimonas</taxon>
    </lineage>
</organism>
<dbReference type="InterPro" id="IPR012334">
    <property type="entry name" value="Pectin_lyas_fold"/>
</dbReference>
<evidence type="ECO:0000313" key="2">
    <source>
        <dbReference type="Proteomes" id="UP000248536"/>
    </source>
</evidence>
<keyword evidence="2" id="KW-1185">Reference proteome</keyword>
<dbReference type="Proteomes" id="UP000248536">
    <property type="component" value="Chromosome"/>
</dbReference>
<dbReference type="AlphaFoldDB" id="A0A2Z4LX31"/>
<dbReference type="RefSeq" id="WP_112379570.1">
    <property type="nucleotide sequence ID" value="NZ_CP030104.1"/>
</dbReference>
<proteinExistence type="predicted"/>
<dbReference type="EMBL" id="CP030104">
    <property type="protein sequence ID" value="AWX46273.1"/>
    <property type="molecule type" value="Genomic_DNA"/>
</dbReference>
<dbReference type="InterPro" id="IPR011050">
    <property type="entry name" value="Pectin_lyase_fold/virulence"/>
</dbReference>